<protein>
    <submittedName>
        <fullName evidence="2">Glycosyltransferase involved in cell wall biosynthesis</fullName>
    </submittedName>
</protein>
<dbReference type="SUPFAM" id="SSF53756">
    <property type="entry name" value="UDP-Glycosyltransferase/glycogen phosphorylase"/>
    <property type="match status" value="1"/>
</dbReference>
<dbReference type="GO" id="GO:0016757">
    <property type="term" value="F:glycosyltransferase activity"/>
    <property type="evidence" value="ECO:0007669"/>
    <property type="project" value="InterPro"/>
</dbReference>
<dbReference type="PANTHER" id="PTHR12526">
    <property type="entry name" value="GLYCOSYLTRANSFERASE"/>
    <property type="match status" value="1"/>
</dbReference>
<keyword evidence="2" id="KW-0808">Transferase</keyword>
<evidence type="ECO:0000313" key="2">
    <source>
        <dbReference type="EMBL" id="MBB5021878.1"/>
    </source>
</evidence>
<dbReference type="PANTHER" id="PTHR12526:SF630">
    <property type="entry name" value="GLYCOSYLTRANSFERASE"/>
    <property type="match status" value="1"/>
</dbReference>
<sequence length="335" mass="37097">MEIICPEKARGVDHFAEAGIPVYFGESVSRIDRNIRQLIRERLSQFQPDILHLLNSKAISNGIAASRGFPVKVIAYRGVVGGVSFLDPASWMTYLHPRVSRVICVADAIRQWFVKHRLFHYPPEERFITIHKGHDVSWYNPAPRHILQDEFGIPSDAPVVVSIANYRKHKGLELLIESAQDWPDEAHLLLIGNMEGSPLQGLAKQSAARHRIHFAGSRSDAAALTGACDIYALCAYKKEGLPKTVIEAMCQGVPPVVANSGGSPELIEENVSGLIVPPQNLQALSHAINTLLQDPPRRITMGRAARDRIQKAFAPQQTVKQTLQLYNELTGINSC</sequence>
<accession>A0A7W7Y4G4</accession>
<evidence type="ECO:0000313" key="3">
    <source>
        <dbReference type="Proteomes" id="UP000528322"/>
    </source>
</evidence>
<proteinExistence type="predicted"/>
<dbReference type="EMBL" id="JACHID010000006">
    <property type="protein sequence ID" value="MBB5021878.1"/>
    <property type="molecule type" value="Genomic_DNA"/>
</dbReference>
<dbReference type="AlphaFoldDB" id="A0A7W7Y4G4"/>
<keyword evidence="3" id="KW-1185">Reference proteome</keyword>
<comment type="caution">
    <text evidence="2">The sequence shown here is derived from an EMBL/GenBank/DDBJ whole genome shotgun (WGS) entry which is preliminary data.</text>
</comment>
<dbReference type="Gene3D" id="3.40.50.2000">
    <property type="entry name" value="Glycogen Phosphorylase B"/>
    <property type="match status" value="2"/>
</dbReference>
<organism evidence="2 3">
    <name type="scientific">Desulfurispira natronophila</name>
    <dbReference type="NCBI Taxonomy" id="682562"/>
    <lineage>
        <taxon>Bacteria</taxon>
        <taxon>Pseudomonadati</taxon>
        <taxon>Chrysiogenota</taxon>
        <taxon>Chrysiogenia</taxon>
        <taxon>Chrysiogenales</taxon>
        <taxon>Chrysiogenaceae</taxon>
        <taxon>Desulfurispira</taxon>
    </lineage>
</organism>
<dbReference type="Proteomes" id="UP000528322">
    <property type="component" value="Unassembled WGS sequence"/>
</dbReference>
<dbReference type="Pfam" id="PF00534">
    <property type="entry name" value="Glycos_transf_1"/>
    <property type="match status" value="1"/>
</dbReference>
<reference evidence="2 3" key="1">
    <citation type="submission" date="2020-08" db="EMBL/GenBank/DDBJ databases">
        <title>Genomic Encyclopedia of Type Strains, Phase IV (KMG-IV): sequencing the most valuable type-strain genomes for metagenomic binning, comparative biology and taxonomic classification.</title>
        <authorList>
            <person name="Goeker M."/>
        </authorList>
    </citation>
    <scope>NUCLEOTIDE SEQUENCE [LARGE SCALE GENOMIC DNA]</scope>
    <source>
        <strain evidence="2 3">DSM 22071</strain>
    </source>
</reference>
<name>A0A7W7Y4G4_9BACT</name>
<evidence type="ECO:0000259" key="1">
    <source>
        <dbReference type="Pfam" id="PF00534"/>
    </source>
</evidence>
<dbReference type="InterPro" id="IPR001296">
    <property type="entry name" value="Glyco_trans_1"/>
</dbReference>
<gene>
    <name evidence="2" type="ORF">HNR37_001192</name>
</gene>
<feature type="domain" description="Glycosyl transferase family 1" evidence="1">
    <location>
        <begin position="148"/>
        <end position="307"/>
    </location>
</feature>